<gene>
    <name evidence="2" type="ORF">DQ08_04310</name>
</gene>
<protein>
    <submittedName>
        <fullName evidence="2">Uncharacterized protein</fullName>
    </submittedName>
</protein>
<evidence type="ECO:0000256" key="1">
    <source>
        <dbReference type="SAM" id="Phobius"/>
    </source>
</evidence>
<dbReference type="EMBL" id="CP007586">
    <property type="protein sequence ID" value="AHY15691.1"/>
    <property type="molecule type" value="Genomic_DNA"/>
</dbReference>
<keyword evidence="1" id="KW-0812">Transmembrane</keyword>
<accession>A0ABM5QH67</accession>
<organism evidence="2 3">
    <name type="scientific">Streptococcus iniae</name>
    <name type="common">Streptococcus shiloi</name>
    <dbReference type="NCBI Taxonomy" id="1346"/>
    <lineage>
        <taxon>Bacteria</taxon>
        <taxon>Bacillati</taxon>
        <taxon>Bacillota</taxon>
        <taxon>Bacilli</taxon>
        <taxon>Lactobacillales</taxon>
        <taxon>Streptococcaceae</taxon>
        <taxon>Streptococcus</taxon>
    </lineage>
</organism>
<evidence type="ECO:0000313" key="3">
    <source>
        <dbReference type="Proteomes" id="UP000025245"/>
    </source>
</evidence>
<proteinExistence type="predicted"/>
<sequence length="83" mass="9350">MNGTVGGRTSGETLIGAEGARLYCSISQAKGQKVTNNTKRGFLSFFYFVTYFQKSSIKMTFFFFGTFIQLYILGELICYLLLN</sequence>
<reference evidence="2 3" key="1">
    <citation type="journal article" date="2014" name="Genome Announc.">
        <title>Complete Genome Sequence of a Virulent Strain, Streptococcus iniae ISET0901, Isolated from Diseased Tilapia.</title>
        <authorList>
            <person name="Pridgeon J.W."/>
            <person name="Zhang D."/>
            <person name="Zhang L."/>
        </authorList>
    </citation>
    <scope>NUCLEOTIDE SEQUENCE [LARGE SCALE GENOMIC DNA]</scope>
    <source>
        <strain evidence="2 3">ISET0901</strain>
    </source>
</reference>
<feature type="transmembrane region" description="Helical" evidence="1">
    <location>
        <begin position="61"/>
        <end position="82"/>
    </location>
</feature>
<dbReference type="Proteomes" id="UP000025245">
    <property type="component" value="Chromosome"/>
</dbReference>
<keyword evidence="3" id="KW-1185">Reference proteome</keyword>
<evidence type="ECO:0000313" key="2">
    <source>
        <dbReference type="EMBL" id="AHY15691.1"/>
    </source>
</evidence>
<name>A0ABM5QH67_STRIN</name>
<keyword evidence="1" id="KW-1133">Transmembrane helix</keyword>
<keyword evidence="1" id="KW-0472">Membrane</keyword>